<keyword evidence="3" id="KW-1185">Reference proteome</keyword>
<evidence type="ECO:0000256" key="1">
    <source>
        <dbReference type="SAM" id="MobiDB-lite"/>
    </source>
</evidence>
<organism evidence="2 3">
    <name type="scientific">Crossiella equi</name>
    <dbReference type="NCBI Taxonomy" id="130796"/>
    <lineage>
        <taxon>Bacteria</taxon>
        <taxon>Bacillati</taxon>
        <taxon>Actinomycetota</taxon>
        <taxon>Actinomycetes</taxon>
        <taxon>Pseudonocardiales</taxon>
        <taxon>Pseudonocardiaceae</taxon>
        <taxon>Crossiella</taxon>
    </lineage>
</organism>
<gene>
    <name evidence="2" type="ORF">JOF53_004764</name>
</gene>
<name>A0ABS5AHY7_9PSEU</name>
<sequence>MLIEGAKHSPRDNPGERIRAGLKHHIATTAPAMMASQSVTRSASAATAPPNRT</sequence>
<accession>A0ABS5AHY7</accession>
<feature type="region of interest" description="Disordered" evidence="1">
    <location>
        <begin position="30"/>
        <end position="53"/>
    </location>
</feature>
<dbReference type="EMBL" id="JAGIOO010000001">
    <property type="protein sequence ID" value="MBP2475892.1"/>
    <property type="molecule type" value="Genomic_DNA"/>
</dbReference>
<dbReference type="Proteomes" id="UP001519363">
    <property type="component" value="Unassembled WGS sequence"/>
</dbReference>
<proteinExistence type="predicted"/>
<feature type="compositionally biased region" description="Polar residues" evidence="1">
    <location>
        <begin position="35"/>
        <end position="45"/>
    </location>
</feature>
<protein>
    <submittedName>
        <fullName evidence="2">Uncharacterized protein</fullName>
    </submittedName>
</protein>
<reference evidence="2 3" key="1">
    <citation type="submission" date="2021-03" db="EMBL/GenBank/DDBJ databases">
        <title>Sequencing the genomes of 1000 actinobacteria strains.</title>
        <authorList>
            <person name="Klenk H.-P."/>
        </authorList>
    </citation>
    <scope>NUCLEOTIDE SEQUENCE [LARGE SCALE GENOMIC DNA]</scope>
    <source>
        <strain evidence="2 3">DSM 44580</strain>
    </source>
</reference>
<evidence type="ECO:0000313" key="3">
    <source>
        <dbReference type="Proteomes" id="UP001519363"/>
    </source>
</evidence>
<evidence type="ECO:0000313" key="2">
    <source>
        <dbReference type="EMBL" id="MBP2475892.1"/>
    </source>
</evidence>
<comment type="caution">
    <text evidence="2">The sequence shown here is derived from an EMBL/GenBank/DDBJ whole genome shotgun (WGS) entry which is preliminary data.</text>
</comment>